<sequence length="311" mass="33083">MPPAPGTLRVHLPHIACRVYCPGGPAPPRTPSRSGPHRPPLCMCRRPSRRLFRAIPQSTCPALPPSDRPRIRPPWPAPRRLPEFTCACSSTPPAPDAPLSTCPPAPRAPTGRLAQASRRRPPGPLLGDPTCRGQPRSPPAPLGPAYRVHSHTASTGLPALASRFGRPKIRRAPPRAPDRPIRPGQLHARCFGRPQNPAGPRHPLEPAPPDPASRTPDASGAPKIRPTSATHSDRPTRPGQPQARRFRRPAGSARPTPPIRTAPPDPASRTPTASGAHGIRLTHVACSGACLTRPSLLTPLNHVDSGSPSAY</sequence>
<dbReference type="Proteomes" id="UP000542742">
    <property type="component" value="Unassembled WGS sequence"/>
</dbReference>
<reference evidence="2 3" key="1">
    <citation type="submission" date="2020-08" db="EMBL/GenBank/DDBJ databases">
        <title>Sequencing the genomes of 1000 actinobacteria strains.</title>
        <authorList>
            <person name="Klenk H.-P."/>
        </authorList>
    </citation>
    <scope>NUCLEOTIDE SEQUENCE [LARGE SCALE GENOMIC DNA]</scope>
    <source>
        <strain evidence="2 3">DSM 45518</strain>
    </source>
</reference>
<dbReference type="EMBL" id="JACHMF010000001">
    <property type="protein sequence ID" value="MBB4690633.1"/>
    <property type="molecule type" value="Genomic_DNA"/>
</dbReference>
<organism evidence="2 3">
    <name type="scientific">Paractinoplanes abujensis</name>
    <dbReference type="NCBI Taxonomy" id="882441"/>
    <lineage>
        <taxon>Bacteria</taxon>
        <taxon>Bacillati</taxon>
        <taxon>Actinomycetota</taxon>
        <taxon>Actinomycetes</taxon>
        <taxon>Micromonosporales</taxon>
        <taxon>Micromonosporaceae</taxon>
        <taxon>Paractinoplanes</taxon>
    </lineage>
</organism>
<protein>
    <submittedName>
        <fullName evidence="2">Uncharacterized protein</fullName>
    </submittedName>
</protein>
<keyword evidence="3" id="KW-1185">Reference proteome</keyword>
<feature type="compositionally biased region" description="Pro residues" evidence="1">
    <location>
        <begin position="255"/>
        <end position="266"/>
    </location>
</feature>
<feature type="region of interest" description="Disordered" evidence="1">
    <location>
        <begin position="87"/>
        <end position="274"/>
    </location>
</feature>
<evidence type="ECO:0000256" key="1">
    <source>
        <dbReference type="SAM" id="MobiDB-lite"/>
    </source>
</evidence>
<name>A0A7W7CP58_9ACTN</name>
<feature type="compositionally biased region" description="Pro residues" evidence="1">
    <location>
        <begin position="92"/>
        <end position="107"/>
    </location>
</feature>
<comment type="caution">
    <text evidence="2">The sequence shown here is derived from an EMBL/GenBank/DDBJ whole genome shotgun (WGS) entry which is preliminary data.</text>
</comment>
<evidence type="ECO:0000313" key="2">
    <source>
        <dbReference type="EMBL" id="MBB4690633.1"/>
    </source>
</evidence>
<dbReference type="AlphaFoldDB" id="A0A7W7CP58"/>
<accession>A0A7W7CP58</accession>
<proteinExistence type="predicted"/>
<evidence type="ECO:0000313" key="3">
    <source>
        <dbReference type="Proteomes" id="UP000542742"/>
    </source>
</evidence>
<gene>
    <name evidence="2" type="ORF">BKA14_000781</name>
</gene>